<organism evidence="1">
    <name type="scientific">marine metagenome</name>
    <dbReference type="NCBI Taxonomy" id="408172"/>
    <lineage>
        <taxon>unclassified sequences</taxon>
        <taxon>metagenomes</taxon>
        <taxon>ecological metagenomes</taxon>
    </lineage>
</organism>
<proteinExistence type="predicted"/>
<evidence type="ECO:0000313" key="1">
    <source>
        <dbReference type="EMBL" id="SVC13849.1"/>
    </source>
</evidence>
<accession>A0A382JQ43</accession>
<name>A0A382JQ43_9ZZZZ</name>
<reference evidence="1" key="1">
    <citation type="submission" date="2018-05" db="EMBL/GenBank/DDBJ databases">
        <authorList>
            <person name="Lanie J.A."/>
            <person name="Ng W.-L."/>
            <person name="Kazmierczak K.M."/>
            <person name="Andrzejewski T.M."/>
            <person name="Davidsen T.M."/>
            <person name="Wayne K.J."/>
            <person name="Tettelin H."/>
            <person name="Glass J.I."/>
            <person name="Rusch D."/>
            <person name="Podicherti R."/>
            <person name="Tsui H.-C.T."/>
            <person name="Winkler M.E."/>
        </authorList>
    </citation>
    <scope>NUCLEOTIDE SEQUENCE</scope>
</reference>
<sequence>MKPKGFGDSIAKFTEKTGIKTVVDKMSDGLNIPCGCENRKEWFNKKFPYIK</sequence>
<protein>
    <submittedName>
        <fullName evidence="1">Uncharacterized protein</fullName>
    </submittedName>
</protein>
<dbReference type="EMBL" id="UINC01075550">
    <property type="protein sequence ID" value="SVC13849.1"/>
    <property type="molecule type" value="Genomic_DNA"/>
</dbReference>
<gene>
    <name evidence="1" type="ORF">METZ01_LOCUS266703</name>
</gene>
<dbReference type="AlphaFoldDB" id="A0A382JQ43"/>